<sequence length="81" mass="9107">FPSLYKAVVEIFRWFGPFGEHAVNASWIAVQVTPEFSSWGVKPDKGFLQIWGLSSFLKLPASSQFINGARCRYPDGQLDNV</sequence>
<accession>A0A8C5U6U5</accession>
<name>A0A8C5U6U5_9PASS</name>
<dbReference type="OrthoDB" id="407146at2759"/>
<keyword evidence="2" id="KW-1185">Reference proteome</keyword>
<evidence type="ECO:0000313" key="2">
    <source>
        <dbReference type="Proteomes" id="UP000694560"/>
    </source>
</evidence>
<reference evidence="1" key="2">
    <citation type="submission" date="2025-09" db="UniProtKB">
        <authorList>
            <consortium name="Ensembl"/>
        </authorList>
    </citation>
    <scope>IDENTIFICATION</scope>
</reference>
<dbReference type="Proteomes" id="UP000694560">
    <property type="component" value="Unplaced"/>
</dbReference>
<evidence type="ECO:0000313" key="1">
    <source>
        <dbReference type="Ensembl" id="ENSMCSP00000017401.1"/>
    </source>
</evidence>
<protein>
    <submittedName>
        <fullName evidence="1">Uncharacterized protein</fullName>
    </submittedName>
</protein>
<dbReference type="AlphaFoldDB" id="A0A8C5U6U5"/>
<proteinExistence type="predicted"/>
<dbReference type="Ensembl" id="ENSMCST00000017838.1">
    <property type="protein sequence ID" value="ENSMCSP00000017401.1"/>
    <property type="gene ID" value="ENSMCSG00000012227.1"/>
</dbReference>
<organism evidence="1 2">
    <name type="scientific">Malurus cyaneus samueli</name>
    <dbReference type="NCBI Taxonomy" id="2593467"/>
    <lineage>
        <taxon>Eukaryota</taxon>
        <taxon>Metazoa</taxon>
        <taxon>Chordata</taxon>
        <taxon>Craniata</taxon>
        <taxon>Vertebrata</taxon>
        <taxon>Euteleostomi</taxon>
        <taxon>Archelosauria</taxon>
        <taxon>Archosauria</taxon>
        <taxon>Dinosauria</taxon>
        <taxon>Saurischia</taxon>
        <taxon>Theropoda</taxon>
        <taxon>Coelurosauria</taxon>
        <taxon>Aves</taxon>
        <taxon>Neognathae</taxon>
        <taxon>Neoaves</taxon>
        <taxon>Telluraves</taxon>
        <taxon>Australaves</taxon>
        <taxon>Passeriformes</taxon>
        <taxon>Meliphagoidea</taxon>
        <taxon>Maluridae</taxon>
        <taxon>Malurus</taxon>
    </lineage>
</organism>
<reference evidence="1" key="1">
    <citation type="submission" date="2025-08" db="UniProtKB">
        <authorList>
            <consortium name="Ensembl"/>
        </authorList>
    </citation>
    <scope>IDENTIFICATION</scope>
</reference>